<evidence type="ECO:0000256" key="1">
    <source>
        <dbReference type="ARBA" id="ARBA00022576"/>
    </source>
</evidence>
<evidence type="ECO:0000313" key="6">
    <source>
        <dbReference type="Proteomes" id="UP000199356"/>
    </source>
</evidence>
<accession>A0A1I5TDY3</accession>
<organism evidence="5 6">
    <name type="scientific">Tranquillimonas alkanivorans</name>
    <dbReference type="NCBI Taxonomy" id="441119"/>
    <lineage>
        <taxon>Bacteria</taxon>
        <taxon>Pseudomonadati</taxon>
        <taxon>Pseudomonadota</taxon>
        <taxon>Alphaproteobacteria</taxon>
        <taxon>Rhodobacterales</taxon>
        <taxon>Roseobacteraceae</taxon>
        <taxon>Tranquillimonas</taxon>
    </lineage>
</organism>
<dbReference type="GO" id="GO:0003992">
    <property type="term" value="F:N2-acetyl-L-ornithine:2-oxoglutarate 5-aminotransferase activity"/>
    <property type="evidence" value="ECO:0007669"/>
    <property type="project" value="UniProtKB-UniRule"/>
</dbReference>
<dbReference type="AlphaFoldDB" id="A0A1I5TDY3"/>
<keyword evidence="3 4" id="KW-0663">Pyridoxal phosphate</keyword>
<dbReference type="EC" id="2.6.1.11" evidence="4"/>
<evidence type="ECO:0000256" key="3">
    <source>
        <dbReference type="ARBA" id="ARBA00022898"/>
    </source>
</evidence>
<dbReference type="InterPro" id="IPR015421">
    <property type="entry name" value="PyrdxlP-dep_Trfase_major"/>
</dbReference>
<dbReference type="Gene3D" id="3.90.1150.10">
    <property type="entry name" value="Aspartate Aminotransferase, domain 1"/>
    <property type="match status" value="1"/>
</dbReference>
<proteinExistence type="inferred from homology"/>
<dbReference type="FunFam" id="3.40.640.10:FF:000004">
    <property type="entry name" value="Acetylornithine aminotransferase"/>
    <property type="match status" value="1"/>
</dbReference>
<dbReference type="InterPro" id="IPR004636">
    <property type="entry name" value="AcOrn/SuccOrn_fam"/>
</dbReference>
<comment type="miscellaneous">
    <text evidence="4">May also have succinyldiaminopimelate aminotransferase activity, thus carrying out the corresponding step in lysine biosynthesis.</text>
</comment>
<keyword evidence="2 4" id="KW-0808">Transferase</keyword>
<dbReference type="InterPro" id="IPR050103">
    <property type="entry name" value="Class-III_PLP-dep_AT"/>
</dbReference>
<dbReference type="GO" id="GO:0030170">
    <property type="term" value="F:pyridoxal phosphate binding"/>
    <property type="evidence" value="ECO:0007669"/>
    <property type="project" value="InterPro"/>
</dbReference>
<comment type="subunit">
    <text evidence="4">Homodimer.</text>
</comment>
<sequence length="393" mass="41601">MIPSILPTYNRAPLSFVKGEGTWLIEQDGRRFLDLGAGIAVNALGHAHPALVEALTTQAQALWHTSNLYDIPAQRKLADALVEKTFADTVFFTNSGTESCELAVKMARKYHYEKGSPDRTDIVTFEGSFHGRSSAGIAAAGGEKMTKGFGPLLPGFVHVPWGDHEAFHAAITDTVGAILIEPVQGEGGIRPLPDQCLKGLRDLCDEKGILLILDEVQCGMGRTGKLFAHEWAGVEPDIMMIAKGIGGGFPLGAVLATEDAARGMTAGTHGSTYGGNPLACAVGAKVMETVADDAFLAEVNRKAGLLRQKLEGLVAAHPDVFDHVRGSGLMLGLKCKLPAADVVKEGYAHQVLTVPAGDNVVRLIPPLNITDEELAEAISRLDAAATQVKRDAA</sequence>
<dbReference type="GO" id="GO:0005737">
    <property type="term" value="C:cytoplasm"/>
    <property type="evidence" value="ECO:0007669"/>
    <property type="project" value="UniProtKB-SubCell"/>
</dbReference>
<dbReference type="PANTHER" id="PTHR11986">
    <property type="entry name" value="AMINOTRANSFERASE CLASS III"/>
    <property type="match status" value="1"/>
</dbReference>
<feature type="modified residue" description="N6-(pyridoxal phosphate)lysine" evidence="4">
    <location>
        <position position="243"/>
    </location>
</feature>
<dbReference type="InterPro" id="IPR049704">
    <property type="entry name" value="Aminotrans_3_PPA_site"/>
</dbReference>
<dbReference type="CDD" id="cd00610">
    <property type="entry name" value="OAT_like"/>
    <property type="match status" value="1"/>
</dbReference>
<dbReference type="PROSITE" id="PS00600">
    <property type="entry name" value="AA_TRANSFER_CLASS_3"/>
    <property type="match status" value="1"/>
</dbReference>
<dbReference type="Proteomes" id="UP000199356">
    <property type="component" value="Unassembled WGS sequence"/>
</dbReference>
<name>A0A1I5TDY3_9RHOB</name>
<dbReference type="PIRSF" id="PIRSF000521">
    <property type="entry name" value="Transaminase_4ab_Lys_Orn"/>
    <property type="match status" value="1"/>
</dbReference>
<dbReference type="UniPathway" id="UPA00068">
    <property type="reaction ID" value="UER00109"/>
</dbReference>
<dbReference type="HAMAP" id="MF_01107">
    <property type="entry name" value="ArgD_aminotrans_3"/>
    <property type="match status" value="1"/>
</dbReference>
<protein>
    <recommendedName>
        <fullName evidence="4">Acetylornithine aminotransferase</fullName>
        <shortName evidence="4">ACOAT</shortName>
        <ecNumber evidence="4">2.6.1.11</ecNumber>
    </recommendedName>
</protein>
<gene>
    <name evidence="4" type="primary">argD</name>
    <name evidence="5" type="ORF">SAMN04488047_11363</name>
</gene>
<reference evidence="5 6" key="1">
    <citation type="submission" date="2016-10" db="EMBL/GenBank/DDBJ databases">
        <authorList>
            <person name="de Groot N.N."/>
        </authorList>
    </citation>
    <scope>NUCLEOTIDE SEQUENCE [LARGE SCALE GENOMIC DNA]</scope>
    <source>
        <strain evidence="5 6">DSM 19547</strain>
    </source>
</reference>
<feature type="binding site" evidence="4">
    <location>
        <position position="272"/>
    </location>
    <ligand>
        <name>pyridoxal 5'-phosphate</name>
        <dbReference type="ChEBI" id="CHEBI:597326"/>
    </ligand>
</feature>
<comment type="catalytic activity">
    <reaction evidence="4">
        <text>N(2)-acetyl-L-ornithine + 2-oxoglutarate = N-acetyl-L-glutamate 5-semialdehyde + L-glutamate</text>
        <dbReference type="Rhea" id="RHEA:18049"/>
        <dbReference type="ChEBI" id="CHEBI:16810"/>
        <dbReference type="ChEBI" id="CHEBI:29123"/>
        <dbReference type="ChEBI" id="CHEBI:29985"/>
        <dbReference type="ChEBI" id="CHEBI:57805"/>
        <dbReference type="EC" id="2.6.1.11"/>
    </reaction>
</comment>
<evidence type="ECO:0000256" key="4">
    <source>
        <dbReference type="HAMAP-Rule" id="MF_01107"/>
    </source>
</evidence>
<feature type="binding site" evidence="4">
    <location>
        <position position="129"/>
    </location>
    <ligand>
        <name>pyridoxal 5'-phosphate</name>
        <dbReference type="ChEBI" id="CHEBI:597326"/>
    </ligand>
</feature>
<dbReference type="InterPro" id="IPR015422">
    <property type="entry name" value="PyrdxlP-dep_Trfase_small"/>
</dbReference>
<feature type="binding site" evidence="4">
    <location>
        <position position="132"/>
    </location>
    <ligand>
        <name>N(2)-acetyl-L-ornithine</name>
        <dbReference type="ChEBI" id="CHEBI:57805"/>
    </ligand>
</feature>
<dbReference type="Gene3D" id="3.40.640.10">
    <property type="entry name" value="Type I PLP-dependent aspartate aminotransferase-like (Major domain)"/>
    <property type="match status" value="1"/>
</dbReference>
<comment type="similarity">
    <text evidence="4">Belongs to the class-III pyridoxal-phosphate-dependent aminotransferase family. ArgD subfamily.</text>
</comment>
<dbReference type="OrthoDB" id="9801834at2"/>
<dbReference type="EMBL" id="FOXA01000013">
    <property type="protein sequence ID" value="SFP81041.1"/>
    <property type="molecule type" value="Genomic_DNA"/>
</dbReference>
<dbReference type="PANTHER" id="PTHR11986:SF113">
    <property type="entry name" value="SUCCINYLORNITHINE TRANSAMINASE"/>
    <property type="match status" value="1"/>
</dbReference>
<dbReference type="RefSeq" id="WP_093423754.1">
    <property type="nucleotide sequence ID" value="NZ_FOXA01000013.1"/>
</dbReference>
<comment type="subcellular location">
    <subcellularLocation>
        <location evidence="4">Cytoplasm</location>
    </subcellularLocation>
</comment>
<dbReference type="NCBIfam" id="NF002325">
    <property type="entry name" value="PRK01278.1"/>
    <property type="match status" value="1"/>
</dbReference>
<feature type="binding site" evidence="4">
    <location>
        <begin position="96"/>
        <end position="97"/>
    </location>
    <ligand>
        <name>pyridoxal 5'-phosphate</name>
        <dbReference type="ChEBI" id="CHEBI:597326"/>
    </ligand>
</feature>
<keyword evidence="6" id="KW-1185">Reference proteome</keyword>
<dbReference type="STRING" id="441119.SAMN04488047_11363"/>
<evidence type="ECO:0000313" key="5">
    <source>
        <dbReference type="EMBL" id="SFP81041.1"/>
    </source>
</evidence>
<comment type="cofactor">
    <cofactor evidence="4">
        <name>pyridoxal 5'-phosphate</name>
        <dbReference type="ChEBI" id="CHEBI:597326"/>
    </cofactor>
    <text evidence="4">Binds 1 pyridoxal phosphate per subunit.</text>
</comment>
<comment type="pathway">
    <text evidence="4">Amino-acid biosynthesis; L-arginine biosynthesis; N(2)-acetyl-L-ornithine from L-glutamate: step 4/4.</text>
</comment>
<dbReference type="InterPro" id="IPR005814">
    <property type="entry name" value="Aminotrans_3"/>
</dbReference>
<dbReference type="Pfam" id="PF00202">
    <property type="entry name" value="Aminotran_3"/>
    <property type="match status" value="1"/>
</dbReference>
<keyword evidence="4" id="KW-0055">Arginine biosynthesis</keyword>
<keyword evidence="4" id="KW-0963">Cytoplasm</keyword>
<dbReference type="GO" id="GO:0042802">
    <property type="term" value="F:identical protein binding"/>
    <property type="evidence" value="ECO:0007669"/>
    <property type="project" value="TreeGrafter"/>
</dbReference>
<feature type="binding site" evidence="4">
    <location>
        <position position="271"/>
    </location>
    <ligand>
        <name>N(2)-acetyl-L-ornithine</name>
        <dbReference type="ChEBI" id="CHEBI:57805"/>
    </ligand>
</feature>
<evidence type="ECO:0000256" key="2">
    <source>
        <dbReference type="ARBA" id="ARBA00022679"/>
    </source>
</evidence>
<keyword evidence="1 4" id="KW-0032">Aminotransferase</keyword>
<keyword evidence="4" id="KW-0028">Amino-acid biosynthesis</keyword>
<feature type="binding site" evidence="4">
    <location>
        <begin position="214"/>
        <end position="217"/>
    </location>
    <ligand>
        <name>pyridoxal 5'-phosphate</name>
        <dbReference type="ChEBI" id="CHEBI:597326"/>
    </ligand>
</feature>
<dbReference type="NCBIfam" id="TIGR00707">
    <property type="entry name" value="argD"/>
    <property type="match status" value="1"/>
</dbReference>
<dbReference type="SUPFAM" id="SSF53383">
    <property type="entry name" value="PLP-dependent transferases"/>
    <property type="match status" value="1"/>
</dbReference>
<dbReference type="InterPro" id="IPR015424">
    <property type="entry name" value="PyrdxlP-dep_Trfase"/>
</dbReference>
<dbReference type="GO" id="GO:0006526">
    <property type="term" value="P:L-arginine biosynthetic process"/>
    <property type="evidence" value="ECO:0007669"/>
    <property type="project" value="UniProtKB-UniRule"/>
</dbReference>